<sequence length="52" mass="6201">MSEGELRLRIVELEKRNQQLQNQLTEANVYLKMYTPNKTKLSETKVMFKSKL</sequence>
<feature type="coiled-coil region" evidence="1">
    <location>
        <begin position="3"/>
        <end position="30"/>
    </location>
</feature>
<name>A0A6C0IID9_9ZZZZ</name>
<evidence type="ECO:0000256" key="1">
    <source>
        <dbReference type="SAM" id="Coils"/>
    </source>
</evidence>
<reference evidence="2" key="1">
    <citation type="journal article" date="2020" name="Nature">
        <title>Giant virus diversity and host interactions through global metagenomics.</title>
        <authorList>
            <person name="Schulz F."/>
            <person name="Roux S."/>
            <person name="Paez-Espino D."/>
            <person name="Jungbluth S."/>
            <person name="Walsh D.A."/>
            <person name="Denef V.J."/>
            <person name="McMahon K.D."/>
            <person name="Konstantinidis K.T."/>
            <person name="Eloe-Fadrosh E.A."/>
            <person name="Kyrpides N.C."/>
            <person name="Woyke T."/>
        </authorList>
    </citation>
    <scope>NUCLEOTIDE SEQUENCE</scope>
    <source>
        <strain evidence="2">GVMAG-M-3300023210-19</strain>
    </source>
</reference>
<organism evidence="2">
    <name type="scientific">viral metagenome</name>
    <dbReference type="NCBI Taxonomy" id="1070528"/>
    <lineage>
        <taxon>unclassified sequences</taxon>
        <taxon>metagenomes</taxon>
        <taxon>organismal metagenomes</taxon>
    </lineage>
</organism>
<protein>
    <submittedName>
        <fullName evidence="2">Uncharacterized protein</fullName>
    </submittedName>
</protein>
<proteinExistence type="predicted"/>
<accession>A0A6C0IID9</accession>
<dbReference type="AlphaFoldDB" id="A0A6C0IID9"/>
<evidence type="ECO:0000313" key="2">
    <source>
        <dbReference type="EMBL" id="QHT92978.1"/>
    </source>
</evidence>
<keyword evidence="1" id="KW-0175">Coiled coil</keyword>
<dbReference type="EMBL" id="MN740199">
    <property type="protein sequence ID" value="QHT92978.1"/>
    <property type="molecule type" value="Genomic_DNA"/>
</dbReference>